<dbReference type="SUPFAM" id="SSF51445">
    <property type="entry name" value="(Trans)glycosidases"/>
    <property type="match status" value="1"/>
</dbReference>
<feature type="compositionally biased region" description="Basic and acidic residues" evidence="7">
    <location>
        <begin position="1482"/>
        <end position="1505"/>
    </location>
</feature>
<dbReference type="CDD" id="cd00299">
    <property type="entry name" value="GST_C_family"/>
    <property type="match status" value="1"/>
</dbReference>
<evidence type="ECO:0000259" key="8">
    <source>
        <dbReference type="PROSITE" id="PS51471"/>
    </source>
</evidence>
<dbReference type="CDD" id="cd00431">
    <property type="entry name" value="cysteine_hydrolases"/>
    <property type="match status" value="1"/>
</dbReference>
<dbReference type="GO" id="GO:0004553">
    <property type="term" value="F:hydrolase activity, hydrolyzing O-glycosyl compounds"/>
    <property type="evidence" value="ECO:0007669"/>
    <property type="project" value="InterPro"/>
</dbReference>
<dbReference type="Pfam" id="PF17786">
    <property type="entry name" value="Mannosidase_ig"/>
    <property type="match status" value="1"/>
</dbReference>
<feature type="compositionally biased region" description="Basic and acidic residues" evidence="7">
    <location>
        <begin position="1428"/>
        <end position="1437"/>
    </location>
</feature>
<dbReference type="Pfam" id="PF24470">
    <property type="entry name" value="Thiored_Isochorism"/>
    <property type="match status" value="1"/>
</dbReference>
<evidence type="ECO:0000256" key="2">
    <source>
        <dbReference type="ARBA" id="ARBA00007401"/>
    </source>
</evidence>
<dbReference type="Proteomes" id="UP000245956">
    <property type="component" value="Unassembled WGS sequence"/>
</dbReference>
<dbReference type="Pfam" id="PF22666">
    <property type="entry name" value="Glyco_hydro_2_N2"/>
    <property type="match status" value="1"/>
</dbReference>
<comment type="similarity">
    <text evidence="2">Belongs to the glycosyl hydrolase 2 family.</text>
</comment>
<dbReference type="SUPFAM" id="SSF51197">
    <property type="entry name" value="Clavaminate synthase-like"/>
    <property type="match status" value="1"/>
</dbReference>
<evidence type="ECO:0000256" key="1">
    <source>
        <dbReference type="ARBA" id="ARBA00006336"/>
    </source>
</evidence>
<dbReference type="InterPro" id="IPR057088">
    <property type="entry name" value="GLRG_09195_Thiored"/>
</dbReference>
<evidence type="ECO:0000313" key="9">
    <source>
        <dbReference type="EMBL" id="PWI75962.1"/>
    </source>
</evidence>
<sequence>MRGGGRNCGVRRDSRFLIAFSDDMTGNVVFEVDLDPQLDGSSMMQVLTTLALLGSGVLPAGVVAASASAKPLTSKAGQSAPIPNWHFQSSASVDNNLTALSRSGVETSSWHFVDAPSCTLMGCFLKSGVYKDSELWFSDALSKVNSSVYNVPWIYRNEFTLPKGRPHQHFLLETHGITSKADLYLNGHEVANSTFQSGAYGGHSYDITGIAQQNNVLAVRTYNTSYDYDFGISFEDWNPPAPDHGTGIWRDIDIRQTGPVAMKPLAVTTDIGLPIEKHDAKVTVYATARNLENRSVKLSAKCTISDPKGKQAAEDEEHITLAPMETRTIQFTKTLKKPQIWWPKQWGEQPIYSAKVVFFVDSALSDAAQTSFGIRTVTSEVNKYNDTSFTVNGYPFQVLGSGYGADMFLRWDASRFTTIAKYVLDMGLNTIRLEGKMEQPELYEIADRMGLFVMPGWECCTKWEAWIYNTEDFSDPPIWDDNDYQTAQSNMIHEAAALQPHPSILAYLVGSDYWPNDRATKIYVDALRAAHWQTPIISSAAKRGFPQLLGPSGMKMDGPYDWIPPNYWYDVDPSEDRLGAAFGFGSEQGAGVGTPEIGSLKKFLNESDMDDLWKSPEKGLFHMSTAASKFHTRTIYNAGLFGRYGQPTSLEDYLMKAQLTDYEATRAQHEAFSAHWTSERPATGTVYWMLNNGWPSLHWNQFDYYLHPGGSYFGTKTGSRVEHVAYDYVHKEVWLINHSLNQKGRRSVEIELIDLEGRVLSSKTVNADTVVNGAKTIAAVDKVDEIKDVGFLRLKLTHGGKTLSRNVYWLGKQIDALNWANSTWYSTPVSDYVDYTALGGMKSADVAVKVSGKTGESRSVVLENRSKVPAFFVSLNLVNAEGGDVTPVVWSDNYVTLWPQEKLALTVEDWEGRGAAVQVKGVNVKAAEVKLGEWRGGCRLFAEGGDVKRGSLPGQSPPYGYPWMDRCMAFRGGGLLSGPPLHCVCSGRLAYSSDQVLYLAPEGDGAVCTSATLTGSLSPCYDGLYLIFSPYLSMRLCACCATLIETYSFPQPRNSRLIHQILTKMQHSARPTALRRRPPGMPLACWPCRACTHSYPRRLRLNCHGGSRVPSRVSAISHRRRPPPPPPQKFSPNARGDEIEALMLTRLSAGTYRDTQRGNIMFPFDLAALPQLTTRKALLVVDFQRDFLSVDDGALPVTEPEGFAARTLKLAEAVRRAGGDVVWVQSRFEQRRDHNAEPLVASDAALAARPSHQHRARVRLPEHQEDDDEADEEAFLSHDPPRCVKPSTSGVELASPAAKEDSTLWKSHYSAFLGTSLLRLLRAKMVMEVFICGSLTNVGVYATALDAAGHGLTITVVDDCCGFRVAARKRKALRNLDELTGCEVARCADVVKALHPSPPPAPTSRVKAKAQSKTTTTSSTKAAAAKPESGRPAESELVRQIAGLRLAERSPSDAGVDEAQRQDAAPTAEADSQPSQNAQPKLQERAGNGDETARRSTKSNGKDGLDDGQGNVAATPKPHHQAPTEAAPVASPKDKTGKAPRRAQSSSTSPRPDKSSPRLARGVIMSGLEDKIAAASEPDHSDDEQPTQHAPQKGLGAGDTDIIENLLPPDLEATMFDRLRDEVQWQRMSHQGGEVPRLVAVQGQVSDDDGGSMPVYRHPSDESPPLLPFSPAVLEVKAEAEKHLGHPLNHVLIQYYRDGNDYISEHSDKSLDIVRGSYIANVSLGAERTMVLRTKRQHKDPSRQAPQSNSQASSTSQPAEASPETKRQAQRLRLHHNSMCRMGLATNEQWLHAIRQDRRAERDKTPAELARAGARISLTFRQIGTFLSRDESLIWGQGATGKTRAEAHPVVNGQGPEAVAMLRAFGTENHASRFDWAAHYGAGFDVLHISNSPRFFASATDAIVNMRIALMLAEYGVNYAKGSMAPTLASGGKGSEATAGEDGDGSQTLASVPVKFVDNDAAKSVVQGDVAIMLYLDAVYGQQHRDKAGAKSDVAAATSQSQLAAQYTLFQRALQLLGTVRRNTATVVARESTSADAGTTGPPPVSRVVRHELSTVWETAAKDGALCGTGAGDDKTPSLADFALWPVLHALADAHGGPAAAFAGMDHLRRYYEAFAERHSARVVLGRGTDEGADKETASTE</sequence>
<dbReference type="Gene3D" id="2.60.40.10">
    <property type="entry name" value="Immunoglobulins"/>
    <property type="match status" value="3"/>
</dbReference>
<accession>A0A2U3EN97</accession>
<keyword evidence="4" id="KW-0119">Carbohydrate metabolism</keyword>
<dbReference type="InterPro" id="IPR008979">
    <property type="entry name" value="Galactose-bd-like_sf"/>
</dbReference>
<feature type="domain" description="Fe2OG dioxygenase" evidence="8">
    <location>
        <begin position="1687"/>
        <end position="1824"/>
    </location>
</feature>
<gene>
    <name evidence="9" type="ORF">PCL_06620</name>
</gene>
<dbReference type="GO" id="GO:0000272">
    <property type="term" value="P:polysaccharide catabolic process"/>
    <property type="evidence" value="ECO:0007669"/>
    <property type="project" value="UniProtKB-KW"/>
</dbReference>
<dbReference type="InterPro" id="IPR000868">
    <property type="entry name" value="Isochorismatase-like_dom"/>
</dbReference>
<dbReference type="EMBL" id="LCWV01000002">
    <property type="protein sequence ID" value="PWI75962.1"/>
    <property type="molecule type" value="Genomic_DNA"/>
</dbReference>
<dbReference type="PANTHER" id="PTHR43536:SF1">
    <property type="entry name" value="MANNOSYLGLYCOPROTEIN ENDO-BETA-MANNOSIDASE"/>
    <property type="match status" value="1"/>
</dbReference>
<feature type="region of interest" description="Disordered" evidence="7">
    <location>
        <begin position="1734"/>
        <end position="1769"/>
    </location>
</feature>
<evidence type="ECO:0000256" key="5">
    <source>
        <dbReference type="ARBA" id="ARBA00023295"/>
    </source>
</evidence>
<reference evidence="9 10" key="1">
    <citation type="journal article" date="2016" name="Front. Microbiol.">
        <title>Genome and transcriptome sequences reveal the specific parasitism of the nematophagous Purpureocillium lilacinum 36-1.</title>
        <authorList>
            <person name="Xie J."/>
            <person name="Li S."/>
            <person name="Mo C."/>
            <person name="Xiao X."/>
            <person name="Peng D."/>
            <person name="Wang G."/>
            <person name="Xiao Y."/>
        </authorList>
    </citation>
    <scope>NUCLEOTIDE SEQUENCE [LARGE SCALE GENOMIC DNA]</scope>
    <source>
        <strain evidence="9 10">36-1</strain>
    </source>
</reference>
<feature type="compositionally biased region" description="Polar residues" evidence="7">
    <location>
        <begin position="1744"/>
        <end position="1759"/>
    </location>
</feature>
<dbReference type="InterPro" id="IPR013783">
    <property type="entry name" value="Ig-like_fold"/>
</dbReference>
<dbReference type="Pfam" id="PF00857">
    <property type="entry name" value="Isochorismatase"/>
    <property type="match status" value="1"/>
</dbReference>
<dbReference type="Pfam" id="PF13532">
    <property type="entry name" value="2OG-FeII_Oxy_2"/>
    <property type="match status" value="1"/>
</dbReference>
<dbReference type="PROSITE" id="PS51471">
    <property type="entry name" value="FE2OG_OXY"/>
    <property type="match status" value="1"/>
</dbReference>
<dbReference type="InterPro" id="IPR027450">
    <property type="entry name" value="AlkB-like"/>
</dbReference>
<dbReference type="Gene3D" id="2.60.120.590">
    <property type="entry name" value="Alpha-ketoglutarate-dependent dioxygenase AlkB-like"/>
    <property type="match status" value="1"/>
</dbReference>
<organism evidence="9 10">
    <name type="scientific">Purpureocillium lilacinum</name>
    <name type="common">Paecilomyces lilacinus</name>
    <dbReference type="NCBI Taxonomy" id="33203"/>
    <lineage>
        <taxon>Eukaryota</taxon>
        <taxon>Fungi</taxon>
        <taxon>Dikarya</taxon>
        <taxon>Ascomycota</taxon>
        <taxon>Pezizomycotina</taxon>
        <taxon>Sordariomycetes</taxon>
        <taxon>Hypocreomycetidae</taxon>
        <taxon>Hypocreales</taxon>
        <taxon>Ophiocordycipitaceae</taxon>
        <taxon>Purpureocillium</taxon>
    </lineage>
</organism>
<dbReference type="Pfam" id="PF00703">
    <property type="entry name" value="Glyco_hydro_2"/>
    <property type="match status" value="1"/>
</dbReference>
<dbReference type="InterPro" id="IPR054593">
    <property type="entry name" value="Beta-mannosidase-like_N2"/>
</dbReference>
<dbReference type="InterPro" id="IPR005123">
    <property type="entry name" value="Oxoglu/Fe-dep_dioxygenase_dom"/>
</dbReference>
<evidence type="ECO:0000256" key="3">
    <source>
        <dbReference type="ARBA" id="ARBA00022801"/>
    </source>
</evidence>
<dbReference type="InterPro" id="IPR036380">
    <property type="entry name" value="Isochorismatase-like_sf"/>
</dbReference>
<dbReference type="SUPFAM" id="SSF49785">
    <property type="entry name" value="Galactose-binding domain-like"/>
    <property type="match status" value="1"/>
</dbReference>
<dbReference type="InterPro" id="IPR036156">
    <property type="entry name" value="Beta-gal/glucu_dom_sf"/>
</dbReference>
<evidence type="ECO:0000256" key="7">
    <source>
        <dbReference type="SAM" id="MobiDB-lite"/>
    </source>
</evidence>
<evidence type="ECO:0000256" key="6">
    <source>
        <dbReference type="ARBA" id="ARBA00023326"/>
    </source>
</evidence>
<dbReference type="PANTHER" id="PTHR43536">
    <property type="entry name" value="MANNOSYLGLYCOPROTEIN ENDO-BETA-MANNOSIDASE"/>
    <property type="match status" value="1"/>
</dbReference>
<comment type="caution">
    <text evidence="9">The sequence shown here is derived from an EMBL/GenBank/DDBJ whole genome shotgun (WGS) entry which is preliminary data.</text>
</comment>
<feature type="region of interest" description="Disordered" evidence="7">
    <location>
        <begin position="1112"/>
        <end position="1134"/>
    </location>
</feature>
<dbReference type="SUPFAM" id="SSF49303">
    <property type="entry name" value="beta-Galactosidase/glucuronidase domain"/>
    <property type="match status" value="3"/>
</dbReference>
<dbReference type="InterPro" id="IPR041447">
    <property type="entry name" value="Mannosidase_ig"/>
</dbReference>
<dbReference type="Gene3D" id="3.40.50.850">
    <property type="entry name" value="Isochorismatase-like"/>
    <property type="match status" value="1"/>
</dbReference>
<dbReference type="SUPFAM" id="SSF52499">
    <property type="entry name" value="Isochorismatase-like hydrolases"/>
    <property type="match status" value="1"/>
</dbReference>
<feature type="compositionally biased region" description="Polar residues" evidence="7">
    <location>
        <begin position="1470"/>
        <end position="1480"/>
    </location>
</feature>
<dbReference type="InterPro" id="IPR017853">
    <property type="entry name" value="GH"/>
</dbReference>
<feature type="compositionally biased region" description="Acidic residues" evidence="7">
    <location>
        <begin position="1264"/>
        <end position="1274"/>
    </location>
</feature>
<comment type="similarity">
    <text evidence="1">Belongs to the isochorismatase family.</text>
</comment>
<feature type="region of interest" description="Disordered" evidence="7">
    <location>
        <begin position="1395"/>
        <end position="1603"/>
    </location>
</feature>
<dbReference type="Gene3D" id="2.60.120.260">
    <property type="entry name" value="Galactose-binding domain-like"/>
    <property type="match status" value="1"/>
</dbReference>
<dbReference type="InterPro" id="IPR037151">
    <property type="entry name" value="AlkB-like_sf"/>
</dbReference>
<dbReference type="Pfam" id="PF18368">
    <property type="entry name" value="Ig_GlcNase"/>
    <property type="match status" value="1"/>
</dbReference>
<name>A0A2U3EN97_PURLI</name>
<feature type="compositionally biased region" description="Low complexity" evidence="7">
    <location>
        <begin position="1409"/>
        <end position="1426"/>
    </location>
</feature>
<keyword evidence="5" id="KW-0326">Glycosidase</keyword>
<dbReference type="InterPro" id="IPR006102">
    <property type="entry name" value="Ig-like_GH2"/>
</dbReference>
<dbReference type="InterPro" id="IPR043534">
    <property type="entry name" value="EBDG/EBM"/>
</dbReference>
<proteinExistence type="inferred from homology"/>
<evidence type="ECO:0000313" key="10">
    <source>
        <dbReference type="Proteomes" id="UP000245956"/>
    </source>
</evidence>
<dbReference type="InterPro" id="IPR041351">
    <property type="entry name" value="Ig_GlcNase"/>
</dbReference>
<protein>
    <submittedName>
        <fullName evidence="9">Exo-beta-D-glucosaminidase</fullName>
    </submittedName>
</protein>
<evidence type="ECO:0000256" key="4">
    <source>
        <dbReference type="ARBA" id="ARBA00023277"/>
    </source>
</evidence>
<dbReference type="Gene3D" id="3.20.20.80">
    <property type="entry name" value="Glycosidases"/>
    <property type="match status" value="1"/>
</dbReference>
<keyword evidence="6" id="KW-0624">Polysaccharide degradation</keyword>
<keyword evidence="3" id="KW-0378">Hydrolase</keyword>
<feature type="region of interest" description="Disordered" evidence="7">
    <location>
        <begin position="1259"/>
        <end position="1281"/>
    </location>
</feature>